<name>A0A1L3ZA12_RHILE</name>
<dbReference type="EMBL" id="CP018228">
    <property type="protein sequence ID" value="API52499.1"/>
    <property type="molecule type" value="Genomic_DNA"/>
</dbReference>
<dbReference type="PANTHER" id="PTHR12110:SF41">
    <property type="entry name" value="INOSOSE DEHYDRATASE"/>
    <property type="match status" value="1"/>
</dbReference>
<keyword evidence="2" id="KW-0378">Hydrolase</keyword>
<dbReference type="InterPro" id="IPR050312">
    <property type="entry name" value="IolE/XylAMocC-like"/>
</dbReference>
<dbReference type="InterPro" id="IPR036237">
    <property type="entry name" value="Xyl_isomerase-like_sf"/>
</dbReference>
<proteinExistence type="predicted"/>
<dbReference type="SUPFAM" id="SSF51658">
    <property type="entry name" value="Xylose isomerase-like"/>
    <property type="match status" value="1"/>
</dbReference>
<gene>
    <name evidence="2" type="ORF">BMW22_13515</name>
</gene>
<dbReference type="PANTHER" id="PTHR12110">
    <property type="entry name" value="HYDROXYPYRUVATE ISOMERASE"/>
    <property type="match status" value="1"/>
</dbReference>
<dbReference type="Proteomes" id="UP000183050">
    <property type="component" value="Chromosome"/>
</dbReference>
<protein>
    <submittedName>
        <fullName evidence="2">AP endonuclease</fullName>
    </submittedName>
</protein>
<evidence type="ECO:0000313" key="3">
    <source>
        <dbReference type="Proteomes" id="UP000183050"/>
    </source>
</evidence>
<evidence type="ECO:0000259" key="1">
    <source>
        <dbReference type="Pfam" id="PF01261"/>
    </source>
</evidence>
<reference evidence="2 3" key="1">
    <citation type="submission" date="2016-11" db="EMBL/GenBank/DDBJ databases">
        <title>Rhizobium leguminosarum bv. viciae strain Vaf12 isolated from Vavilovia formosa root nodules from Russia, Dagestan.</title>
        <authorList>
            <person name="Kimeklis A."/>
        </authorList>
    </citation>
    <scope>NUCLEOTIDE SEQUENCE [LARGE SCALE GENOMIC DNA]</scope>
    <source>
        <strain evidence="2 3">Vaf-108</strain>
    </source>
</reference>
<keyword evidence="2" id="KW-0540">Nuclease</keyword>
<dbReference type="GO" id="GO:0004519">
    <property type="term" value="F:endonuclease activity"/>
    <property type="evidence" value="ECO:0007669"/>
    <property type="project" value="UniProtKB-KW"/>
</dbReference>
<dbReference type="Gene3D" id="3.20.20.150">
    <property type="entry name" value="Divalent-metal-dependent TIM barrel enzymes"/>
    <property type="match status" value="1"/>
</dbReference>
<evidence type="ECO:0000313" key="2">
    <source>
        <dbReference type="EMBL" id="API52499.1"/>
    </source>
</evidence>
<dbReference type="Pfam" id="PF01261">
    <property type="entry name" value="AP_endonuc_2"/>
    <property type="match status" value="1"/>
</dbReference>
<accession>A0A1L3ZA12</accession>
<organism evidence="2 3">
    <name type="scientific">Rhizobium leguminosarum</name>
    <dbReference type="NCBI Taxonomy" id="384"/>
    <lineage>
        <taxon>Bacteria</taxon>
        <taxon>Pseudomonadati</taxon>
        <taxon>Pseudomonadota</taxon>
        <taxon>Alphaproteobacteria</taxon>
        <taxon>Hyphomicrobiales</taxon>
        <taxon>Rhizobiaceae</taxon>
        <taxon>Rhizobium/Agrobacterium group</taxon>
        <taxon>Rhizobium</taxon>
    </lineage>
</organism>
<dbReference type="InterPro" id="IPR013022">
    <property type="entry name" value="Xyl_isomerase-like_TIM-brl"/>
</dbReference>
<keyword evidence="2" id="KW-0255">Endonuclease</keyword>
<feature type="domain" description="Xylose isomerase-like TIM barrel" evidence="1">
    <location>
        <begin position="45"/>
        <end position="320"/>
    </location>
</feature>
<sequence>MIVNIRSGTPLFRNKTVTITITTAPCCWGVDDVNNPNLPAWKRVFDEAAAAGYGGLELGPYGYVPLDDALVAKALTERNLFIVAGTIFDDLVSPENRETLLRQTDQICSVITRLPQPEQVAGQRFRTPYLTVMDWGHDERDYAAGHSDRAPRLDEKAWAGMVANIRAIAELAERKYGVRAVIHPHAGGYIEFADEIERVAGDIPQEIAGFCLDTGHSYYAGMDPVEMLRRYADRLDYVHFKDIDQTVFDRVLGEKIRFFEACGQGVMCPIGRGVIDYPAVRRTLEEIGYHGFITVEQERDPLNVAGSLEDVKQSRDYLRSVGF</sequence>
<dbReference type="AlphaFoldDB" id="A0A1L3ZA12"/>